<keyword evidence="1" id="KW-0712">Selenocysteine</keyword>
<dbReference type="RefSeq" id="WP_006526742.1">
    <property type="nucleotide sequence ID" value="NZ_GL637673.1"/>
</dbReference>
<dbReference type="GO" id="GO:0050485">
    <property type="term" value="F:oxidoreductase activity, acting on X-H and Y-H to form an X-Y bond, with a disulfide as acceptor"/>
    <property type="evidence" value="ECO:0007669"/>
    <property type="project" value="InterPro"/>
</dbReference>
<evidence type="ECO:0000256" key="1">
    <source>
        <dbReference type="ARBA" id="ARBA00022933"/>
    </source>
</evidence>
<accession>E7MQV4</accession>
<comment type="caution">
    <text evidence="3">The sequence shown here is derived from an EMBL/GenBank/DDBJ whole genome shotgun (WGS) entry which is preliminary data.</text>
</comment>
<sequence length="174" mass="19075">MKVILIFDSGLAGAGGKSNPDCTLSATREIAGTAMLLEPYLKEIGGQISATLYCGMDYYKQNKDEVVMKMTAMVKKLEPDFVLCGPCFNFPEYSEMAARCAKLIAEKTTAKVASMMAIENQEVIAQYKNDITILKMPKKGGTGLSESFENMAKFIDASVNHPENLEALKETICY</sequence>
<dbReference type="STRING" id="706433.HMPREF9430_01943"/>
<dbReference type="Pfam" id="PF07355">
    <property type="entry name" value="GRDB"/>
    <property type="match status" value="1"/>
</dbReference>
<evidence type="ECO:0000313" key="3">
    <source>
        <dbReference type="EMBL" id="EFW23447.1"/>
    </source>
</evidence>
<evidence type="ECO:0000313" key="4">
    <source>
        <dbReference type="Proteomes" id="UP000004097"/>
    </source>
</evidence>
<keyword evidence="4" id="KW-1185">Reference proteome</keyword>
<dbReference type="InterPro" id="IPR048083">
    <property type="entry name" value="GrdB-like"/>
</dbReference>
<dbReference type="eggNOG" id="ENOG502ZBWT">
    <property type="taxonomic scope" value="Bacteria"/>
</dbReference>
<name>E7MQV4_9FIRM</name>
<dbReference type="EMBL" id="AECQ01000041">
    <property type="protein sequence ID" value="EFW23447.1"/>
    <property type="molecule type" value="Genomic_DNA"/>
</dbReference>
<dbReference type="Proteomes" id="UP000004097">
    <property type="component" value="Unassembled WGS sequence"/>
</dbReference>
<dbReference type="HOGENOM" id="CLU_131390_0_0_9"/>
<evidence type="ECO:0000256" key="2">
    <source>
        <dbReference type="ARBA" id="ARBA00023002"/>
    </source>
</evidence>
<reference evidence="3 4" key="1">
    <citation type="submission" date="2010-08" db="EMBL/GenBank/DDBJ databases">
        <authorList>
            <person name="Weinstock G."/>
            <person name="Sodergren E."/>
            <person name="Clifton S."/>
            <person name="Fulton L."/>
            <person name="Fulton B."/>
            <person name="Courtney L."/>
            <person name="Fronick C."/>
            <person name="Harrison M."/>
            <person name="Strong C."/>
            <person name="Farmer C."/>
            <person name="Delahaunty K."/>
            <person name="Markovic C."/>
            <person name="Hall O."/>
            <person name="Minx P."/>
            <person name="Tomlinson C."/>
            <person name="Mitreva M."/>
            <person name="Hou S."/>
            <person name="Chen J."/>
            <person name="Wollam A."/>
            <person name="Pepin K.H."/>
            <person name="Johnson M."/>
            <person name="Bhonagiri V."/>
            <person name="Zhang X."/>
            <person name="Suruliraj S."/>
            <person name="Warren W."/>
            <person name="Chinwalla A."/>
            <person name="Mardis E.R."/>
            <person name="Wilson R.K."/>
        </authorList>
    </citation>
    <scope>NUCLEOTIDE SEQUENCE [LARGE SCALE GENOMIC DNA]</scope>
    <source>
        <strain evidence="3 4">F0204</strain>
    </source>
</reference>
<dbReference type="InterPro" id="IPR010187">
    <property type="entry name" value="Various_sel_PB"/>
</dbReference>
<dbReference type="AlphaFoldDB" id="E7MQV4"/>
<dbReference type="NCBIfam" id="NF041545">
    <property type="entry name" value="GrdB_like_no_Se"/>
    <property type="match status" value="1"/>
</dbReference>
<proteinExistence type="predicted"/>
<dbReference type="GeneID" id="89618929"/>
<gene>
    <name evidence="3" type="ORF">HMPREF9430_01943</name>
</gene>
<keyword evidence="2" id="KW-0560">Oxidoreductase</keyword>
<organism evidence="3 4">
    <name type="scientific">Solobacterium moorei F0204</name>
    <dbReference type="NCBI Taxonomy" id="706433"/>
    <lineage>
        <taxon>Bacteria</taxon>
        <taxon>Bacillati</taxon>
        <taxon>Bacillota</taxon>
        <taxon>Erysipelotrichia</taxon>
        <taxon>Erysipelotrichales</taxon>
        <taxon>Erysipelotrichaceae</taxon>
        <taxon>Solobacterium</taxon>
    </lineage>
</organism>
<protein>
    <submittedName>
        <fullName evidence="3">Uncharacterized protein</fullName>
    </submittedName>
</protein>